<name>A0ABU6L3L8_9GAMM</name>
<organism evidence="2 3">
    <name type="scientific">Photobacterium toruni</name>
    <dbReference type="NCBI Taxonomy" id="1935446"/>
    <lineage>
        <taxon>Bacteria</taxon>
        <taxon>Pseudomonadati</taxon>
        <taxon>Pseudomonadota</taxon>
        <taxon>Gammaproteobacteria</taxon>
        <taxon>Vibrionales</taxon>
        <taxon>Vibrionaceae</taxon>
        <taxon>Photobacterium</taxon>
    </lineage>
</organism>
<evidence type="ECO:0000256" key="1">
    <source>
        <dbReference type="SAM" id="SignalP"/>
    </source>
</evidence>
<evidence type="ECO:0000313" key="2">
    <source>
        <dbReference type="EMBL" id="MEC6831162.1"/>
    </source>
</evidence>
<evidence type="ECO:0000313" key="3">
    <source>
        <dbReference type="Proteomes" id="UP001306119"/>
    </source>
</evidence>
<comment type="caution">
    <text evidence="2">The sequence shown here is derived from an EMBL/GenBank/DDBJ whole genome shotgun (WGS) entry which is preliminary data.</text>
</comment>
<sequence length="117" mass="12828">MRYSWVIVGVVALLSGCSTSTLTSTSAVTATSTAKDISTQAAKTLTLNQQFVQHGYDDGCKDALNNQWQPSKTILEDMKGVEKMQYVEGWKQGYKRCVIGLGPVVINDTMPISHQKK</sequence>
<accession>A0ABU6L3L8</accession>
<dbReference type="EMBL" id="JAYXUG010000002">
    <property type="protein sequence ID" value="MEC6831162.1"/>
    <property type="molecule type" value="Genomic_DNA"/>
</dbReference>
<reference evidence="2 3" key="1">
    <citation type="submission" date="2024-01" db="EMBL/GenBank/DDBJ databases">
        <title>Active colonisers of the gastrointestinal tract of Atlantic salmon farmed in a warm water region.</title>
        <authorList>
            <person name="Bowman J.P."/>
        </authorList>
    </citation>
    <scope>NUCLEOTIDE SEQUENCE [LARGE SCALE GENOMIC DNA]</scope>
    <source>
        <strain evidence="2 3">S3MW1</strain>
    </source>
</reference>
<feature type="signal peptide" evidence="1">
    <location>
        <begin position="1"/>
        <end position="23"/>
    </location>
</feature>
<evidence type="ECO:0008006" key="4">
    <source>
        <dbReference type="Google" id="ProtNLM"/>
    </source>
</evidence>
<dbReference type="RefSeq" id="WP_327774280.1">
    <property type="nucleotide sequence ID" value="NZ_JAYXUG010000002.1"/>
</dbReference>
<dbReference type="Proteomes" id="UP001306119">
    <property type="component" value="Unassembled WGS sequence"/>
</dbReference>
<keyword evidence="3" id="KW-1185">Reference proteome</keyword>
<keyword evidence="1" id="KW-0732">Signal</keyword>
<feature type="chain" id="PRO_5046040974" description="Lipoprotein" evidence="1">
    <location>
        <begin position="24"/>
        <end position="117"/>
    </location>
</feature>
<proteinExistence type="predicted"/>
<dbReference type="PROSITE" id="PS51257">
    <property type="entry name" value="PROKAR_LIPOPROTEIN"/>
    <property type="match status" value="1"/>
</dbReference>
<protein>
    <recommendedName>
        <fullName evidence="4">Lipoprotein</fullName>
    </recommendedName>
</protein>
<gene>
    <name evidence="2" type="ORF">VXS06_05210</name>
</gene>